<dbReference type="PANTHER" id="PTHR14190:SF7">
    <property type="entry name" value="VACUOLAR PROTEIN SORTING-ASSOCIATED PROTEIN 52 HOMOLOG"/>
    <property type="match status" value="1"/>
</dbReference>
<evidence type="ECO:0000259" key="7">
    <source>
        <dbReference type="Pfam" id="PF04129"/>
    </source>
</evidence>
<dbReference type="InterPro" id="IPR048361">
    <property type="entry name" value="Vps52_C"/>
</dbReference>
<dbReference type="InterPro" id="IPR048319">
    <property type="entry name" value="Vps52_CC"/>
</dbReference>
<dbReference type="AlphaFoldDB" id="A0AAD9ZDQ0"/>
<accession>A0AAD9ZDQ0</accession>
<comment type="subcellular location">
    <subcellularLocation>
        <location evidence="1">Golgi apparatus</location>
        <location evidence="1">trans-Golgi network</location>
    </subcellularLocation>
</comment>
<dbReference type="Pfam" id="PF04129">
    <property type="entry name" value="Vps52_CC"/>
    <property type="match status" value="1"/>
</dbReference>
<feature type="region of interest" description="Disordered" evidence="6">
    <location>
        <begin position="1"/>
        <end position="83"/>
    </location>
</feature>
<dbReference type="GO" id="GO:0042147">
    <property type="term" value="P:retrograde transport, endosome to Golgi"/>
    <property type="evidence" value="ECO:0007669"/>
    <property type="project" value="TreeGrafter"/>
</dbReference>
<dbReference type="Proteomes" id="UP001276659">
    <property type="component" value="Unassembled WGS sequence"/>
</dbReference>
<keyword evidence="3" id="KW-0813">Transport</keyword>
<dbReference type="GO" id="GO:0015031">
    <property type="term" value="P:protein transport"/>
    <property type="evidence" value="ECO:0007669"/>
    <property type="project" value="UniProtKB-KW"/>
</dbReference>
<feature type="domain" description="Vps52 coiled-coil" evidence="7">
    <location>
        <begin position="162"/>
        <end position="331"/>
    </location>
</feature>
<evidence type="ECO:0008006" key="11">
    <source>
        <dbReference type="Google" id="ProtNLM"/>
    </source>
</evidence>
<dbReference type="EMBL" id="JASNWA010000004">
    <property type="protein sequence ID" value="KAK3176572.1"/>
    <property type="molecule type" value="Genomic_DNA"/>
</dbReference>
<comment type="caution">
    <text evidence="9">The sequence shown here is derived from an EMBL/GenBank/DDBJ whole genome shotgun (WGS) entry which is preliminary data.</text>
</comment>
<protein>
    <recommendedName>
        <fullName evidence="11">Vps52-domain-containing protein</fullName>
    </recommendedName>
</protein>
<keyword evidence="4" id="KW-0653">Protein transport</keyword>
<reference evidence="9" key="1">
    <citation type="submission" date="2022-11" db="EMBL/GenBank/DDBJ databases">
        <title>Chromosomal genome sequence assembly and mating type (MAT) locus characterization of the leprose asexual lichenized fungus Lepraria neglecta (Nyl.) Erichsen.</title>
        <authorList>
            <person name="Allen J.L."/>
            <person name="Pfeffer B."/>
        </authorList>
    </citation>
    <scope>NUCLEOTIDE SEQUENCE</scope>
    <source>
        <strain evidence="9">Allen 5258</strain>
    </source>
</reference>
<feature type="compositionally biased region" description="Polar residues" evidence="6">
    <location>
        <begin position="45"/>
        <end position="79"/>
    </location>
</feature>
<dbReference type="GO" id="GO:0032456">
    <property type="term" value="P:endocytic recycling"/>
    <property type="evidence" value="ECO:0007669"/>
    <property type="project" value="TreeGrafter"/>
</dbReference>
<gene>
    <name evidence="9" type="ORF">OEA41_007895</name>
</gene>
<organism evidence="9 10">
    <name type="scientific">Lepraria neglecta</name>
    <dbReference type="NCBI Taxonomy" id="209136"/>
    <lineage>
        <taxon>Eukaryota</taxon>
        <taxon>Fungi</taxon>
        <taxon>Dikarya</taxon>
        <taxon>Ascomycota</taxon>
        <taxon>Pezizomycotina</taxon>
        <taxon>Lecanoromycetes</taxon>
        <taxon>OSLEUM clade</taxon>
        <taxon>Lecanoromycetidae</taxon>
        <taxon>Lecanorales</taxon>
        <taxon>Lecanorineae</taxon>
        <taxon>Stereocaulaceae</taxon>
        <taxon>Lepraria</taxon>
    </lineage>
</organism>
<evidence type="ECO:0000256" key="3">
    <source>
        <dbReference type="ARBA" id="ARBA00022448"/>
    </source>
</evidence>
<evidence type="ECO:0000256" key="5">
    <source>
        <dbReference type="ARBA" id="ARBA00023034"/>
    </source>
</evidence>
<proteinExistence type="inferred from homology"/>
<evidence type="ECO:0000256" key="4">
    <source>
        <dbReference type="ARBA" id="ARBA00022927"/>
    </source>
</evidence>
<evidence type="ECO:0000256" key="1">
    <source>
        <dbReference type="ARBA" id="ARBA00004601"/>
    </source>
</evidence>
<evidence type="ECO:0000256" key="6">
    <source>
        <dbReference type="SAM" id="MobiDB-lite"/>
    </source>
</evidence>
<dbReference type="InterPro" id="IPR007258">
    <property type="entry name" value="Vps52"/>
</dbReference>
<dbReference type="PANTHER" id="PTHR14190">
    <property type="entry name" value="SUPPRESSOR OF ACTIN MUTATIONS 2/VACUOLAR PROTEIN SORTING 52"/>
    <property type="match status" value="1"/>
</dbReference>
<evidence type="ECO:0000259" key="8">
    <source>
        <dbReference type="Pfam" id="PF20655"/>
    </source>
</evidence>
<evidence type="ECO:0000313" key="10">
    <source>
        <dbReference type="Proteomes" id="UP001276659"/>
    </source>
</evidence>
<dbReference type="GO" id="GO:0005829">
    <property type="term" value="C:cytosol"/>
    <property type="evidence" value="ECO:0007669"/>
    <property type="project" value="GOC"/>
</dbReference>
<name>A0AAD9ZDQ0_9LECA</name>
<dbReference type="GO" id="GO:0006896">
    <property type="term" value="P:Golgi to vacuole transport"/>
    <property type="evidence" value="ECO:0007669"/>
    <property type="project" value="TreeGrafter"/>
</dbReference>
<feature type="domain" description="Vps52 C-terminal" evidence="8">
    <location>
        <begin position="348"/>
        <end position="679"/>
    </location>
</feature>
<evidence type="ECO:0000313" key="9">
    <source>
        <dbReference type="EMBL" id="KAK3176572.1"/>
    </source>
</evidence>
<keyword evidence="10" id="KW-1185">Reference proteome</keyword>
<dbReference type="GO" id="GO:0019905">
    <property type="term" value="F:syntaxin binding"/>
    <property type="evidence" value="ECO:0007669"/>
    <property type="project" value="TreeGrafter"/>
</dbReference>
<dbReference type="Pfam" id="PF20655">
    <property type="entry name" value="Vps52_C"/>
    <property type="match status" value="1"/>
</dbReference>
<sequence>MWLDRFSAQSTPAGSPPPQHRSFSPAPRRPSHLGPGAVTRPGFSPRSSSLNVSGKFNSSTTSLNSPRLPNGSHLKQQITPPADFTDPLKVLEEIVGRPLHEADGGQESSQDGLGLERPTELIEDVNFGGLGLVDFLQDRGDEYMLEIRDDTIHTTEEYERDKDKFEDLHRSILACDDVLKSVEVSLTNFQKDLGAVSAEIQTLQARSTALNTKLENRKVVEKLLGPAVEEASIAPAAVKKIAEGPIDHAWVKALEELEKRSRAIDHKLKGPDKILAVTDVKPLLDDLTNLAIERIRDFFVSQIKSLRSPSINAQIIQQRAFLAYKDLYGFLARHHAQLAEEIGQAYINTMRWYYLSHFTRYGLALEQIPLYTVDKHDVLGADQSSQRGALMAGSKATQPAHDALSLGRRIDVLKRASSSALPSHVAEETKTPTYLEAPFHAFNTALIDNASFEYSFLTAFFPNVSFQTLSQYFNSIFSPVFARGNAFTKQLIESTYDCLGILLCVRLNQHFAFELQRRKCPVADGYINGTNMLLWPRFQVAMDMHVESVRKSTATLSSGGRATLSLTGSSLDNKGSTAPHVLTQRFGQFLQGILSLSSNETIASGTGEAQTSDIEPVARSLERLRSELDSFLNKAAKGLAQGRRDRFLGNNYSLVLTIIGDTGGGLANEMTEWFEQLREGVGGE</sequence>
<keyword evidence="5" id="KW-0333">Golgi apparatus</keyword>
<comment type="similarity">
    <text evidence="2">Belongs to the VPS52 family.</text>
</comment>
<evidence type="ECO:0000256" key="2">
    <source>
        <dbReference type="ARBA" id="ARBA00008180"/>
    </source>
</evidence>
<dbReference type="GO" id="GO:0000938">
    <property type="term" value="C:GARP complex"/>
    <property type="evidence" value="ECO:0007669"/>
    <property type="project" value="TreeGrafter"/>
</dbReference>